<feature type="compositionally biased region" description="Polar residues" evidence="2">
    <location>
        <begin position="514"/>
        <end position="526"/>
    </location>
</feature>
<dbReference type="SUPFAM" id="SSF48452">
    <property type="entry name" value="TPR-like"/>
    <property type="match status" value="1"/>
</dbReference>
<dbReference type="PANTHER" id="PTHR22550:SF14">
    <property type="entry name" value="VWFA DOMAIN-CONTAINING PROTEIN"/>
    <property type="match status" value="1"/>
</dbReference>
<dbReference type="InterPro" id="IPR036465">
    <property type="entry name" value="vWFA_dom_sf"/>
</dbReference>
<evidence type="ECO:0000313" key="5">
    <source>
        <dbReference type="EMBL" id="GAA6143944.1"/>
    </source>
</evidence>
<feature type="compositionally biased region" description="Low complexity" evidence="2">
    <location>
        <begin position="545"/>
        <end position="554"/>
    </location>
</feature>
<feature type="compositionally biased region" description="Low complexity" evidence="2">
    <location>
        <begin position="483"/>
        <end position="512"/>
    </location>
</feature>
<feature type="compositionally biased region" description="Acidic residues" evidence="2">
    <location>
        <begin position="473"/>
        <end position="482"/>
    </location>
</feature>
<dbReference type="Proteomes" id="UP001481413">
    <property type="component" value="Unassembled WGS sequence"/>
</dbReference>
<feature type="compositionally biased region" description="Low complexity" evidence="2">
    <location>
        <begin position="562"/>
        <end position="572"/>
    </location>
</feature>
<accession>A0ABP9ZUY3</accession>
<dbReference type="SUPFAM" id="SSF53300">
    <property type="entry name" value="vWA-like"/>
    <property type="match status" value="1"/>
</dbReference>
<comment type="caution">
    <text evidence="5">The sequence shown here is derived from an EMBL/GenBank/DDBJ whole genome shotgun (WGS) entry which is preliminary data.</text>
</comment>
<evidence type="ECO:0000313" key="6">
    <source>
        <dbReference type="Proteomes" id="UP001481413"/>
    </source>
</evidence>
<gene>
    <name evidence="5" type="ORF">NBRC116585_00610</name>
</gene>
<keyword evidence="1" id="KW-0802">TPR repeat</keyword>
<feature type="transmembrane region" description="Helical" evidence="3">
    <location>
        <begin position="12"/>
        <end position="31"/>
    </location>
</feature>
<dbReference type="PROSITE" id="PS50293">
    <property type="entry name" value="TPR_REGION"/>
    <property type="match status" value="1"/>
</dbReference>
<feature type="compositionally biased region" description="Basic and acidic residues" evidence="2">
    <location>
        <begin position="595"/>
        <end position="605"/>
    </location>
</feature>
<organism evidence="5 6">
    <name type="scientific">Thalassolituus maritimus</name>
    <dbReference type="NCBI Taxonomy" id="484498"/>
    <lineage>
        <taxon>Bacteria</taxon>
        <taxon>Pseudomonadati</taxon>
        <taxon>Pseudomonadota</taxon>
        <taxon>Gammaproteobacteria</taxon>
        <taxon>Oceanospirillales</taxon>
        <taxon>Oceanospirillaceae</taxon>
        <taxon>Thalassolituus</taxon>
    </lineage>
</organism>
<dbReference type="Pfam" id="PF13519">
    <property type="entry name" value="VWA_2"/>
    <property type="match status" value="1"/>
</dbReference>
<dbReference type="InterPro" id="IPR002035">
    <property type="entry name" value="VWF_A"/>
</dbReference>
<dbReference type="InterPro" id="IPR019734">
    <property type="entry name" value="TPR_rpt"/>
</dbReference>
<feature type="compositionally biased region" description="Polar residues" evidence="2">
    <location>
        <begin position="582"/>
        <end position="594"/>
    </location>
</feature>
<dbReference type="Gene3D" id="1.25.40.10">
    <property type="entry name" value="Tetratricopeptide repeat domain"/>
    <property type="match status" value="1"/>
</dbReference>
<dbReference type="Gene3D" id="3.40.50.410">
    <property type="entry name" value="von Willebrand factor, type A domain"/>
    <property type="match status" value="1"/>
</dbReference>
<evidence type="ECO:0000256" key="1">
    <source>
        <dbReference type="PROSITE-ProRule" id="PRU00339"/>
    </source>
</evidence>
<name>A0ABP9ZUY3_9GAMM</name>
<reference evidence="5 6" key="1">
    <citation type="submission" date="2024-04" db="EMBL/GenBank/DDBJ databases">
        <title>Draft genome sequence of Thalassolituus maritimus NBRC 116585.</title>
        <authorList>
            <person name="Miyakawa T."/>
            <person name="Kusuya Y."/>
            <person name="Miura T."/>
        </authorList>
    </citation>
    <scope>NUCLEOTIDE SEQUENCE [LARGE SCALE GENOMIC DNA]</scope>
    <source>
        <strain evidence="5 6">5NW40-0001</strain>
    </source>
</reference>
<dbReference type="PROSITE" id="PS50005">
    <property type="entry name" value="TPR"/>
    <property type="match status" value="1"/>
</dbReference>
<keyword evidence="3" id="KW-0812">Transmembrane</keyword>
<dbReference type="InterPro" id="IPR011990">
    <property type="entry name" value="TPR-like_helical_dom_sf"/>
</dbReference>
<keyword evidence="3" id="KW-1133">Transmembrane helix</keyword>
<feature type="region of interest" description="Disordered" evidence="2">
    <location>
        <begin position="452"/>
        <end position="644"/>
    </location>
</feature>
<proteinExistence type="predicted"/>
<evidence type="ECO:0000256" key="3">
    <source>
        <dbReference type="SAM" id="Phobius"/>
    </source>
</evidence>
<keyword evidence="6" id="KW-1185">Reference proteome</keyword>
<protein>
    <recommendedName>
        <fullName evidence="4">VWFA domain-containing protein</fullName>
    </recommendedName>
</protein>
<dbReference type="InterPro" id="IPR050768">
    <property type="entry name" value="UPF0353/GerABKA_families"/>
</dbReference>
<evidence type="ECO:0000259" key="4">
    <source>
        <dbReference type="Pfam" id="PF13519"/>
    </source>
</evidence>
<keyword evidence="3" id="KW-0472">Membrane</keyword>
<evidence type="ECO:0000256" key="2">
    <source>
        <dbReference type="SAM" id="MobiDB-lite"/>
    </source>
</evidence>
<dbReference type="CDD" id="cd00198">
    <property type="entry name" value="vWFA"/>
    <property type="match status" value="1"/>
</dbReference>
<feature type="repeat" description="TPR" evidence="1">
    <location>
        <begin position="404"/>
        <end position="437"/>
    </location>
</feature>
<feature type="transmembrane region" description="Helical" evidence="3">
    <location>
        <begin position="61"/>
        <end position="83"/>
    </location>
</feature>
<feature type="domain" description="VWFA" evidence="4">
    <location>
        <begin position="97"/>
        <end position="204"/>
    </location>
</feature>
<dbReference type="Pfam" id="PF00515">
    <property type="entry name" value="TPR_1"/>
    <property type="match status" value="1"/>
</dbReference>
<dbReference type="SMART" id="SM00028">
    <property type="entry name" value="TPR"/>
    <property type="match status" value="1"/>
</dbReference>
<sequence length="675" mass="74250">MNEFLTHFHFLRPAWLLLIVPGIIFAAMALHRTLRSAQWDKVIDPELQNHMLDARPGKQSYVSAIAVFLASLIAAIAIAGPSWQRSAVPLVKNPDALILMMDMSLSMNSTDMAPNRATRAVRKATDIVRGREDGVTAVIAYSGEAHTVVPFTDDKATVEHLLTSLSPEIMPKLGSRPDKALIQAQALMTDAGISEASILMITDGILEKDIERIRATIPVDTTLSLIAVGTAEGAPISIGEQGFLKLDDGTIVLPRLDTSSMQALYKSTGSRWRMLSYDDSDWRALIDGPTFNDADKSQQDTQKDTLEVWQDNGYWLAFLLIPIAILGFRRGVLFSVVLFVIPSLPQPAMAGIWQTDNQEAAALLETDPAQAANLFTDPEWQGAAHYRAGDYEAAADAFAKSDSAEASYNRGNARAMQGQYDQAIDAYRDALKKDPNLKAAQQNLDVVEQALEEQEKQNSQSGDGDNSDKSESNESENNESGESEPGNNESSQNDSQSQESSEQNSQQGSDQNQRSEQQPDQTAGQDQENSESASGSDSESESADSEQAQSQSQQKQDDEYAEQQANKQAQKQETAESEKQTESQSPENGDNIEQSDLKQSDKEQSNTEPSSTNPQQDSDEAPAEDSPFQHLSREQQAAMESVLNEVEDNPGLLMQRKFLYQYRQNADQSEEDVLW</sequence>
<feature type="compositionally biased region" description="Polar residues" evidence="2">
    <location>
        <begin position="606"/>
        <end position="616"/>
    </location>
</feature>
<dbReference type="EMBL" id="BAABWH010000001">
    <property type="protein sequence ID" value="GAA6143944.1"/>
    <property type="molecule type" value="Genomic_DNA"/>
</dbReference>
<dbReference type="PANTHER" id="PTHR22550">
    <property type="entry name" value="SPORE GERMINATION PROTEIN"/>
    <property type="match status" value="1"/>
</dbReference>